<gene>
    <name evidence="2" type="ORF">F443_06193</name>
</gene>
<dbReference type="eggNOG" id="ENOG502RH0R">
    <property type="taxonomic scope" value="Eukaryota"/>
</dbReference>
<dbReference type="EMBL" id="ANIZ01001047">
    <property type="protein sequence ID" value="ETI50206.1"/>
    <property type="molecule type" value="Genomic_DNA"/>
</dbReference>
<reference evidence="2 3" key="1">
    <citation type="submission" date="2013-11" db="EMBL/GenBank/DDBJ databases">
        <title>The Genome Sequence of Phytophthora parasitica P1569.</title>
        <authorList>
            <consortium name="The Broad Institute Genomics Platform"/>
            <person name="Russ C."/>
            <person name="Tyler B."/>
            <person name="Panabieres F."/>
            <person name="Shan W."/>
            <person name="Tripathy S."/>
            <person name="Grunwald N."/>
            <person name="Machado M."/>
            <person name="Johnson C.S."/>
            <person name="Arredondo F."/>
            <person name="Hong C."/>
            <person name="Coffey M."/>
            <person name="Young S.K."/>
            <person name="Zeng Q."/>
            <person name="Gargeya S."/>
            <person name="Fitzgerald M."/>
            <person name="Abouelleil A."/>
            <person name="Alvarado L."/>
            <person name="Chapman S.B."/>
            <person name="Gainer-Dewar J."/>
            <person name="Goldberg J."/>
            <person name="Griggs A."/>
            <person name="Gujja S."/>
            <person name="Hansen M."/>
            <person name="Howarth C."/>
            <person name="Imamovic A."/>
            <person name="Ireland A."/>
            <person name="Larimer J."/>
            <person name="McCowan C."/>
            <person name="Murphy C."/>
            <person name="Pearson M."/>
            <person name="Poon T.W."/>
            <person name="Priest M."/>
            <person name="Roberts A."/>
            <person name="Saif S."/>
            <person name="Shea T."/>
            <person name="Sykes S."/>
            <person name="Wortman J."/>
            <person name="Nusbaum C."/>
            <person name="Birren B."/>
        </authorList>
    </citation>
    <scope>NUCLEOTIDE SEQUENCE [LARGE SCALE GENOMIC DNA]</scope>
    <source>
        <strain evidence="2 3">P1569</strain>
    </source>
</reference>
<name>V9FGI1_PHYNI</name>
<dbReference type="OrthoDB" id="129125at2759"/>
<proteinExistence type="predicted"/>
<feature type="compositionally biased region" description="Basic residues" evidence="1">
    <location>
        <begin position="156"/>
        <end position="165"/>
    </location>
</feature>
<feature type="compositionally biased region" description="Basic and acidic residues" evidence="1">
    <location>
        <begin position="42"/>
        <end position="56"/>
    </location>
</feature>
<feature type="region of interest" description="Disordered" evidence="1">
    <location>
        <begin position="42"/>
        <end position="95"/>
    </location>
</feature>
<evidence type="ECO:0000313" key="3">
    <source>
        <dbReference type="Proteomes" id="UP000018721"/>
    </source>
</evidence>
<evidence type="ECO:0000256" key="1">
    <source>
        <dbReference type="SAM" id="MobiDB-lite"/>
    </source>
</evidence>
<dbReference type="HOGENOM" id="CLU_1477866_0_0_1"/>
<evidence type="ECO:0000313" key="2">
    <source>
        <dbReference type="EMBL" id="ETI50206.1"/>
    </source>
</evidence>
<keyword evidence="3" id="KW-1185">Reference proteome</keyword>
<dbReference type="Proteomes" id="UP000018721">
    <property type="component" value="Unassembled WGS sequence"/>
</dbReference>
<accession>V9FGI1</accession>
<organism evidence="2 3">
    <name type="scientific">Phytophthora nicotianae P1569</name>
    <dbReference type="NCBI Taxonomy" id="1317065"/>
    <lineage>
        <taxon>Eukaryota</taxon>
        <taxon>Sar</taxon>
        <taxon>Stramenopiles</taxon>
        <taxon>Oomycota</taxon>
        <taxon>Peronosporomycetes</taxon>
        <taxon>Peronosporales</taxon>
        <taxon>Peronosporaceae</taxon>
        <taxon>Phytophthora</taxon>
    </lineage>
</organism>
<protein>
    <recommendedName>
        <fullName evidence="4">PiggyBac transposable element-derived protein 4 C-terminal zinc-ribbon domain-containing protein</fullName>
    </recommendedName>
</protein>
<dbReference type="AlphaFoldDB" id="V9FGI1"/>
<evidence type="ECO:0008006" key="4">
    <source>
        <dbReference type="Google" id="ProtNLM"/>
    </source>
</evidence>
<sequence length="183" mass="20665">MVTTAGKAPPGRILKTTNASNAQQEILATLSQRHLRKLRRNHELPDAITAEPKETKTSAPQRQKKRNGGGRVAVDEGHQLEENPDAAEGEQGVKKRHRSCKYFCPECSTGNKRNYLCNVGRDTCFRVWHLEWNNGNDIPRELVRNHKMRDRAPIKPGKKRRRRQRLSGDQPSVGSDGIEEGGK</sequence>
<comment type="caution">
    <text evidence="2">The sequence shown here is derived from an EMBL/GenBank/DDBJ whole genome shotgun (WGS) entry which is preliminary data.</text>
</comment>
<feature type="region of interest" description="Disordered" evidence="1">
    <location>
        <begin position="147"/>
        <end position="183"/>
    </location>
</feature>